<protein>
    <submittedName>
        <fullName evidence="2">Uncharacterized protein</fullName>
    </submittedName>
</protein>
<name>A0A2N9GUK5_FAGSY</name>
<reference evidence="2" key="1">
    <citation type="submission" date="2018-02" db="EMBL/GenBank/DDBJ databases">
        <authorList>
            <person name="Cohen D.B."/>
            <person name="Kent A.D."/>
        </authorList>
    </citation>
    <scope>NUCLEOTIDE SEQUENCE</scope>
</reference>
<accession>A0A2N9GUK5</accession>
<evidence type="ECO:0000313" key="2">
    <source>
        <dbReference type="EMBL" id="SPD02964.1"/>
    </source>
</evidence>
<sequence>MADPCSIVRRKEGSAPSMPAAMDDGDWTLRTTKKPPVDSTAGDRSLRLSSTHLKAFLVLPLKNMNSLKPPTFRSGKIRAPSSTQPLEPPMSRFEGNPP</sequence>
<evidence type="ECO:0000256" key="1">
    <source>
        <dbReference type="SAM" id="MobiDB-lite"/>
    </source>
</evidence>
<dbReference type="AlphaFoldDB" id="A0A2N9GUK5"/>
<organism evidence="2">
    <name type="scientific">Fagus sylvatica</name>
    <name type="common">Beechnut</name>
    <dbReference type="NCBI Taxonomy" id="28930"/>
    <lineage>
        <taxon>Eukaryota</taxon>
        <taxon>Viridiplantae</taxon>
        <taxon>Streptophyta</taxon>
        <taxon>Embryophyta</taxon>
        <taxon>Tracheophyta</taxon>
        <taxon>Spermatophyta</taxon>
        <taxon>Magnoliopsida</taxon>
        <taxon>eudicotyledons</taxon>
        <taxon>Gunneridae</taxon>
        <taxon>Pentapetalae</taxon>
        <taxon>rosids</taxon>
        <taxon>fabids</taxon>
        <taxon>Fagales</taxon>
        <taxon>Fagaceae</taxon>
        <taxon>Fagus</taxon>
    </lineage>
</organism>
<dbReference type="EMBL" id="OIVN01002358">
    <property type="protein sequence ID" value="SPD02964.1"/>
    <property type="molecule type" value="Genomic_DNA"/>
</dbReference>
<gene>
    <name evidence="2" type="ORF">FSB_LOCUS30846</name>
</gene>
<proteinExistence type="predicted"/>
<feature type="region of interest" description="Disordered" evidence="1">
    <location>
        <begin position="68"/>
        <end position="98"/>
    </location>
</feature>
<feature type="region of interest" description="Disordered" evidence="1">
    <location>
        <begin position="1"/>
        <end position="45"/>
    </location>
</feature>